<evidence type="ECO:0000259" key="2">
    <source>
        <dbReference type="Pfam" id="PF07727"/>
    </source>
</evidence>
<feature type="region of interest" description="Disordered" evidence="1">
    <location>
        <begin position="174"/>
        <end position="197"/>
    </location>
</feature>
<dbReference type="PANTHER" id="PTHR11439">
    <property type="entry name" value="GAG-POL-RELATED RETROTRANSPOSON"/>
    <property type="match status" value="1"/>
</dbReference>
<dbReference type="AlphaFoldDB" id="A0A6L2J0J6"/>
<accession>A0A6L2J0J6</accession>
<dbReference type="SUPFAM" id="SSF53098">
    <property type="entry name" value="Ribonuclease H-like"/>
    <property type="match status" value="1"/>
</dbReference>
<dbReference type="SUPFAM" id="SSF56672">
    <property type="entry name" value="DNA/RNA polymerases"/>
    <property type="match status" value="1"/>
</dbReference>
<sequence length="965" mass="108979">MKEIKREYNNARTLQQNSVTERKNRTLIEAVRTMLADSLLTITFWAEAVNTACYVLNRALVTKPHNKTLYELLNGRSPRLDFIRPFGCPVTILNTLDPLGKFKGKADEGFLILKPKNLKRICMLGNQTDKNASPLNTNGNACTQDNVDTGKEVSDQHHIVLPLWSSISSTYKSLDDKAKDDKPKDDTGSKTVGEPFNKEDQAYKDKLDMLMSQEKEASDAVDSLSKEFEQGCMDKKGAAKAGSINSFNTVSNPVNAVSTSGTFSAGGPSSPHPDAFILDVTLLHKVWKLVDLPYGKKAIETKWVYMNKKDEKGIVVRNKARMLAQGHLKEKETDYDEVFAPVARNEAIRIFLAFASFMGFIVYQMDVKSAFLYDIIEEDLYVSQPPCFIDPQFPNKVYKVEKALYGLHQAPKAWYETLSTFLLQNGYRRGIIDKTLFIKTDKDDIMLVQVKQSEEGIFISQDKYVAEILKKFDFSSVRTASTPIETHKPLVKDEEAADVDVYLYRSMIGSLMYLTAYRPDIMFAVCACSRFQVTPKLLHLHAVKRIFRKSATEGCQFLGRRLISWQCKKQTIVAISTTEAEYVAAANCCGQNTANSQTINDQKQIHATVDGKILHDVGNVLWYTFIDVLGLCSRLAVYHTSATLNEPNLQGEGSGSGFRCQETMGGAMAQIRPEGAPIQSNDPPLLTGNIVGSGEDMMEHEIELTDHVPQTPHDLPLSGGHTPRSDEGSITLKELTDLCTTLSQKIDADHEVVATLTHEEQEKYTAKERSKLLAEFFERKKKQIAKERAEAIKSKATTKTQLRNLMMIYLKHTCRFTHAQLKSKSFEEIQKLYTKEQKWVDAFVTIGSEEDEKGVRSRKERENDDDKAINYETLGVKSPIVDCESQALGTMEAGNVYDYKLTWLERSYRHFSTFSRMLKVLDRQDVLDLHKIVMERFPSNDPEGYDLILWGDLKTLMESSKDDEI</sequence>
<gene>
    <name evidence="3" type="ORF">Tci_002501</name>
</gene>
<dbReference type="EMBL" id="BKCJ010000164">
    <property type="protein sequence ID" value="GEU30523.1"/>
    <property type="molecule type" value="Genomic_DNA"/>
</dbReference>
<feature type="domain" description="Reverse transcriptase Ty1/copia-type" evidence="2">
    <location>
        <begin position="285"/>
        <end position="449"/>
    </location>
</feature>
<comment type="caution">
    <text evidence="3">The sequence shown here is derived from an EMBL/GenBank/DDBJ whole genome shotgun (WGS) entry which is preliminary data.</text>
</comment>
<evidence type="ECO:0000313" key="3">
    <source>
        <dbReference type="EMBL" id="GEU30523.1"/>
    </source>
</evidence>
<reference evidence="3" key="1">
    <citation type="journal article" date="2019" name="Sci. Rep.">
        <title>Draft genome of Tanacetum cinerariifolium, the natural source of mosquito coil.</title>
        <authorList>
            <person name="Yamashiro T."/>
            <person name="Shiraishi A."/>
            <person name="Satake H."/>
            <person name="Nakayama K."/>
        </authorList>
    </citation>
    <scope>NUCLEOTIDE SEQUENCE</scope>
</reference>
<dbReference type="InterPro" id="IPR036397">
    <property type="entry name" value="RNaseH_sf"/>
</dbReference>
<proteinExistence type="predicted"/>
<dbReference type="InterPro" id="IPR013103">
    <property type="entry name" value="RVT_2"/>
</dbReference>
<organism evidence="3">
    <name type="scientific">Tanacetum cinerariifolium</name>
    <name type="common">Dalmatian daisy</name>
    <name type="synonym">Chrysanthemum cinerariifolium</name>
    <dbReference type="NCBI Taxonomy" id="118510"/>
    <lineage>
        <taxon>Eukaryota</taxon>
        <taxon>Viridiplantae</taxon>
        <taxon>Streptophyta</taxon>
        <taxon>Embryophyta</taxon>
        <taxon>Tracheophyta</taxon>
        <taxon>Spermatophyta</taxon>
        <taxon>Magnoliopsida</taxon>
        <taxon>eudicotyledons</taxon>
        <taxon>Gunneridae</taxon>
        <taxon>Pentapetalae</taxon>
        <taxon>asterids</taxon>
        <taxon>campanulids</taxon>
        <taxon>Asterales</taxon>
        <taxon>Asteraceae</taxon>
        <taxon>Asteroideae</taxon>
        <taxon>Anthemideae</taxon>
        <taxon>Anthemidinae</taxon>
        <taxon>Tanacetum</taxon>
    </lineage>
</organism>
<evidence type="ECO:0000256" key="1">
    <source>
        <dbReference type="SAM" id="MobiDB-lite"/>
    </source>
</evidence>
<dbReference type="GO" id="GO:0003676">
    <property type="term" value="F:nucleic acid binding"/>
    <property type="evidence" value="ECO:0007669"/>
    <property type="project" value="InterPro"/>
</dbReference>
<dbReference type="Gene3D" id="3.30.420.10">
    <property type="entry name" value="Ribonuclease H-like superfamily/Ribonuclease H"/>
    <property type="match status" value="1"/>
</dbReference>
<dbReference type="PANTHER" id="PTHR11439:SF509">
    <property type="entry name" value="RNA-DIRECTED DNA POLYMERASE"/>
    <property type="match status" value="1"/>
</dbReference>
<dbReference type="Pfam" id="PF07727">
    <property type="entry name" value="RVT_2"/>
    <property type="match status" value="1"/>
</dbReference>
<protein>
    <submittedName>
        <fullName evidence="3">Putative ribonuclease H-like domain-containing protein</fullName>
    </submittedName>
</protein>
<dbReference type="InterPro" id="IPR012337">
    <property type="entry name" value="RNaseH-like_sf"/>
</dbReference>
<feature type="compositionally biased region" description="Basic and acidic residues" evidence="1">
    <location>
        <begin position="174"/>
        <end position="188"/>
    </location>
</feature>
<dbReference type="InterPro" id="IPR043502">
    <property type="entry name" value="DNA/RNA_pol_sf"/>
</dbReference>
<name>A0A6L2J0J6_TANCI</name>